<dbReference type="EMBL" id="CAJOAY010002316">
    <property type="protein sequence ID" value="CAF3941855.1"/>
    <property type="molecule type" value="Genomic_DNA"/>
</dbReference>
<reference evidence="3" key="1">
    <citation type="submission" date="2021-02" db="EMBL/GenBank/DDBJ databases">
        <authorList>
            <person name="Nowell W R."/>
        </authorList>
    </citation>
    <scope>NUCLEOTIDE SEQUENCE</scope>
</reference>
<dbReference type="InterPro" id="IPR025660">
    <property type="entry name" value="Pept_his_AS"/>
</dbReference>
<evidence type="ECO:0000256" key="1">
    <source>
        <dbReference type="ARBA" id="ARBA00008455"/>
    </source>
</evidence>
<sequence length="499" mass="57276">MGDTNFVADPATGRTYCIGGCLFNGSPSDLPKFGASNFLSDKRLPKTVDLRTHMTKIEDQGKCNSCVGNALAGAYEFLIKKRTGKTVDVSRLFIYYNSRREDGLQEYNMADQGTSIRSAIEALKKQGCCKENLYKYDVKAVNAKPSSHCYEEARKYPITDAMSLRLDLNEMKTCLAEGYPFAFGLYVYQSFMQFATLNKGYIPMPKSHEISHGGHAMLAAGYSDEKQCFIVRNSFGEDWVSLASVSEGDKGYCYIPYAYMCDSRKCVDLHAVKLIADGSCRRQKDKESWEKKHSIDHATIPVSSDIWDDVVDYERFWNFDDPFEYINKKWHDTLVPHFHHDVAHPKHFSSYHSKIISRKNNYPMRYILWIDKQNADADAIVSHLTHDNSLQIDFYDSLSAAEKHLLNYINQIRSSSTFQIICHGHYEQEKKNPLNLLEFLNHHGLQHIPVLAFTRNTSALQHRLQMNAPSMGIHDWTQRLTIVDRSEDLTRKCKENMKK</sequence>
<dbReference type="PANTHER" id="PTHR12411">
    <property type="entry name" value="CYSTEINE PROTEASE FAMILY C1-RELATED"/>
    <property type="match status" value="1"/>
</dbReference>
<evidence type="ECO:0000259" key="2">
    <source>
        <dbReference type="SMART" id="SM00645"/>
    </source>
</evidence>
<dbReference type="Proteomes" id="UP000663881">
    <property type="component" value="Unassembled WGS sequence"/>
</dbReference>
<organism evidence="3 4">
    <name type="scientific">Adineta steineri</name>
    <dbReference type="NCBI Taxonomy" id="433720"/>
    <lineage>
        <taxon>Eukaryota</taxon>
        <taxon>Metazoa</taxon>
        <taxon>Spiralia</taxon>
        <taxon>Gnathifera</taxon>
        <taxon>Rotifera</taxon>
        <taxon>Eurotatoria</taxon>
        <taxon>Bdelloidea</taxon>
        <taxon>Adinetida</taxon>
        <taxon>Adinetidae</taxon>
        <taxon>Adineta</taxon>
    </lineage>
</organism>
<dbReference type="InterPro" id="IPR000668">
    <property type="entry name" value="Peptidase_C1A_C"/>
</dbReference>
<accession>A0A819K954</accession>
<dbReference type="GO" id="GO:0006508">
    <property type="term" value="P:proteolysis"/>
    <property type="evidence" value="ECO:0007669"/>
    <property type="project" value="InterPro"/>
</dbReference>
<dbReference type="SMART" id="SM00645">
    <property type="entry name" value="Pept_C1"/>
    <property type="match status" value="1"/>
</dbReference>
<dbReference type="PROSITE" id="PS00639">
    <property type="entry name" value="THIOL_PROTEASE_HIS"/>
    <property type="match status" value="1"/>
</dbReference>
<evidence type="ECO:0000313" key="4">
    <source>
        <dbReference type="Proteomes" id="UP000663881"/>
    </source>
</evidence>
<comment type="caution">
    <text evidence="3">The sequence shown here is derived from an EMBL/GenBank/DDBJ whole genome shotgun (WGS) entry which is preliminary data.</text>
</comment>
<dbReference type="CDD" id="cd02619">
    <property type="entry name" value="Peptidase_C1"/>
    <property type="match status" value="1"/>
</dbReference>
<dbReference type="AlphaFoldDB" id="A0A819K954"/>
<evidence type="ECO:0000313" key="3">
    <source>
        <dbReference type="EMBL" id="CAF3941855.1"/>
    </source>
</evidence>
<proteinExistence type="inferred from homology"/>
<dbReference type="GO" id="GO:0008234">
    <property type="term" value="F:cysteine-type peptidase activity"/>
    <property type="evidence" value="ECO:0007669"/>
    <property type="project" value="InterPro"/>
</dbReference>
<dbReference type="Pfam" id="PF00112">
    <property type="entry name" value="Peptidase_C1"/>
    <property type="match status" value="1"/>
</dbReference>
<dbReference type="InterPro" id="IPR013128">
    <property type="entry name" value="Peptidase_C1A"/>
</dbReference>
<feature type="domain" description="Peptidase C1A papain C-terminal" evidence="2">
    <location>
        <begin position="44"/>
        <end position="260"/>
    </location>
</feature>
<dbReference type="SUPFAM" id="SSF54001">
    <property type="entry name" value="Cysteine proteinases"/>
    <property type="match status" value="1"/>
</dbReference>
<gene>
    <name evidence="3" type="ORF">OKA104_LOCUS26430</name>
</gene>
<dbReference type="Gene3D" id="3.90.70.10">
    <property type="entry name" value="Cysteine proteinases"/>
    <property type="match status" value="1"/>
</dbReference>
<dbReference type="InterPro" id="IPR038765">
    <property type="entry name" value="Papain-like_cys_pep_sf"/>
</dbReference>
<name>A0A819K954_9BILA</name>
<protein>
    <recommendedName>
        <fullName evidence="2">Peptidase C1A papain C-terminal domain-containing protein</fullName>
    </recommendedName>
</protein>
<comment type="similarity">
    <text evidence="1">Belongs to the peptidase C1 family.</text>
</comment>